<gene>
    <name evidence="1" type="ORF">GCM10022210_43780</name>
</gene>
<organism evidence="1 2">
    <name type="scientific">Mucilaginibacter dorajii</name>
    <dbReference type="NCBI Taxonomy" id="692994"/>
    <lineage>
        <taxon>Bacteria</taxon>
        <taxon>Pseudomonadati</taxon>
        <taxon>Bacteroidota</taxon>
        <taxon>Sphingobacteriia</taxon>
        <taxon>Sphingobacteriales</taxon>
        <taxon>Sphingobacteriaceae</taxon>
        <taxon>Mucilaginibacter</taxon>
    </lineage>
</organism>
<reference evidence="2" key="1">
    <citation type="journal article" date="2019" name="Int. J. Syst. Evol. Microbiol.">
        <title>The Global Catalogue of Microorganisms (GCM) 10K type strain sequencing project: providing services to taxonomists for standard genome sequencing and annotation.</title>
        <authorList>
            <consortium name="The Broad Institute Genomics Platform"/>
            <consortium name="The Broad Institute Genome Sequencing Center for Infectious Disease"/>
            <person name="Wu L."/>
            <person name="Ma J."/>
        </authorList>
    </citation>
    <scope>NUCLEOTIDE SEQUENCE [LARGE SCALE GENOMIC DNA]</scope>
    <source>
        <strain evidence="2">JCM 16601</strain>
    </source>
</reference>
<accession>A0ABP7QRM6</accession>
<protein>
    <submittedName>
        <fullName evidence="1">Uncharacterized protein</fullName>
    </submittedName>
</protein>
<sequence>MQSAIAQTLYMRKIQLIVLLLIPAIYFQSCKKDVVTSASTTSDKILAANINGVEWYPDTVTARIFFNPTTKVKTFSVFGSVDNKQVRFSLNVPNSTNTNSFPVATVFKVDDTGKLNMAYYTLQRNDAGQYVYVQTGTVENGSGTATITSIDTVKKVITGTYSFTSKKVNYDANGNYVSIEIAQILLGTFDNLPYTFGDNGQ</sequence>
<dbReference type="Proteomes" id="UP001500742">
    <property type="component" value="Unassembled WGS sequence"/>
</dbReference>
<name>A0ABP7QRM6_9SPHI</name>
<comment type="caution">
    <text evidence="1">The sequence shown here is derived from an EMBL/GenBank/DDBJ whole genome shotgun (WGS) entry which is preliminary data.</text>
</comment>
<evidence type="ECO:0000313" key="1">
    <source>
        <dbReference type="EMBL" id="GAA3986558.1"/>
    </source>
</evidence>
<dbReference type="EMBL" id="BAAAZC010000029">
    <property type="protein sequence ID" value="GAA3986558.1"/>
    <property type="molecule type" value="Genomic_DNA"/>
</dbReference>
<evidence type="ECO:0000313" key="2">
    <source>
        <dbReference type="Proteomes" id="UP001500742"/>
    </source>
</evidence>
<proteinExistence type="predicted"/>
<keyword evidence="2" id="KW-1185">Reference proteome</keyword>